<organism evidence="2">
    <name type="scientific">Mus musculus</name>
    <name type="common">Mouse</name>
    <dbReference type="NCBI Taxonomy" id="10090"/>
    <lineage>
        <taxon>Eukaryota</taxon>
        <taxon>Metazoa</taxon>
        <taxon>Chordata</taxon>
        <taxon>Craniata</taxon>
        <taxon>Vertebrata</taxon>
        <taxon>Euteleostomi</taxon>
        <taxon>Mammalia</taxon>
        <taxon>Eutheria</taxon>
        <taxon>Euarchontoglires</taxon>
        <taxon>Glires</taxon>
        <taxon>Rodentia</taxon>
        <taxon>Myomorpha</taxon>
        <taxon>Muroidea</taxon>
        <taxon>Muridae</taxon>
        <taxon>Murinae</taxon>
        <taxon>Mus</taxon>
        <taxon>Mus</taxon>
    </lineage>
</organism>
<dbReference type="AGR" id="MGI:1354739"/>
<reference evidence="2" key="4">
    <citation type="submission" date="2000-08" db="EMBL/GenBank/DDBJ databases">
        <authorList>
            <person name="Adachi J."/>
            <person name="Aizawa K."/>
            <person name="Akahira S."/>
            <person name="Akimura T."/>
            <person name="Arai A."/>
            <person name="Aono H."/>
            <person name="Arakawa T."/>
            <person name="Bono H."/>
            <person name="Carninci P."/>
            <person name="Fukuda S."/>
            <person name="Fukunishi Y."/>
            <person name="Furuno M."/>
            <person name="Hanagaki T."/>
            <person name="Hara A."/>
            <person name="Hayatsu N."/>
            <person name="Hiramoto K."/>
            <person name="Hiraoka T."/>
            <person name="Hori F."/>
            <person name="Imotani K."/>
            <person name="Ishii Y."/>
            <person name="Itoh M."/>
            <person name="Izawa M."/>
            <person name="Kasukawa T."/>
            <person name="Kato H."/>
            <person name="Kawai J."/>
            <person name="Kojima Y."/>
            <person name="Konno H."/>
            <person name="Kouda M."/>
            <person name="Koya S."/>
            <person name="Kurihara C."/>
            <person name="Matsuyama T."/>
            <person name="Miyazaki A."/>
            <person name="Nishi K."/>
            <person name="Nomura K."/>
            <person name="Numazaki R."/>
            <person name="Ohno M."/>
            <person name="Okazaki Y."/>
            <person name="Okido T."/>
            <person name="Owa C."/>
            <person name="Saito H."/>
            <person name="Saito R."/>
            <person name="Sakai C."/>
            <person name="Sakai K."/>
            <person name="Sano H."/>
            <person name="Sasaki D."/>
            <person name="Shibata K."/>
            <person name="Shibata Y."/>
            <person name="Shinagawa A."/>
            <person name="Shiraki T."/>
            <person name="Sogabe Y."/>
            <person name="Suzuki H."/>
            <person name="Tagami M."/>
            <person name="Tagawa A."/>
            <person name="Takahashi F."/>
            <person name="Tanaka T."/>
            <person name="Tejima Y."/>
            <person name="Toya T."/>
            <person name="Yamamura T."/>
            <person name="Yasunishi A."/>
            <person name="Yoshida K."/>
            <person name="Yoshino M."/>
            <person name="Muramatsu M."/>
            <person name="Hayashizaki Y."/>
        </authorList>
    </citation>
    <scope>NUCLEOTIDE SEQUENCE</scope>
    <source>
        <strain evidence="2">C57BL/6J</strain>
        <tissue evidence="2">Stomach</tissue>
    </source>
</reference>
<dbReference type="AlphaFoldDB" id="Q9CTZ3"/>
<dbReference type="EMBL" id="AK019054">
    <property type="protein sequence ID" value="BAB31527.1"/>
    <property type="molecule type" value="mRNA"/>
</dbReference>
<reference evidence="2" key="7">
    <citation type="journal article" date="2005" name="Science">
        <title>The Transcriptional Landscape of the Mammalian Genome.</title>
        <authorList>
            <consortium name="The FANTOM Consortium"/>
            <consortium name="Riken Genome Exploration Research Group and Genome Science Group (Genome Network Project Core Group)"/>
        </authorList>
    </citation>
    <scope>NUCLEOTIDE SEQUENCE</scope>
    <source>
        <strain evidence="2">C57BL/6J</strain>
        <tissue evidence="2">Stomach</tissue>
    </source>
</reference>
<evidence type="ECO:0000313" key="3">
    <source>
        <dbReference type="MGI" id="MGI:1354739"/>
    </source>
</evidence>
<feature type="non-terminal residue" evidence="2">
    <location>
        <position position="1"/>
    </location>
</feature>
<name>Q9CTZ3_MOUSE</name>
<dbReference type="MGI" id="MGI:1354739">
    <property type="gene designation" value="Rgs11"/>
</dbReference>
<protein>
    <submittedName>
        <fullName evidence="2">Uncharacterized protein</fullName>
    </submittedName>
</protein>
<reference evidence="2" key="6">
    <citation type="journal article" date="2002" name="Nature">
        <title>Analysis of the mouse transcriptome based on functional annotation of 60,770 full-length cDNAs.</title>
        <authorList>
            <consortium name="The FANTOM Consortium and the RIKEN Genome Exploration Research Group Phase I and II Team"/>
        </authorList>
    </citation>
    <scope>NUCLEOTIDE SEQUENCE</scope>
    <source>
        <strain evidence="2">C57BL/6J</strain>
        <tissue evidence="2">Stomach</tissue>
    </source>
</reference>
<evidence type="ECO:0000313" key="2">
    <source>
        <dbReference type="EMBL" id="BAB31527.1"/>
    </source>
</evidence>
<reference evidence="2" key="2">
    <citation type="journal article" date="2000" name="Genome Res.">
        <title>Normalization and subtraction of cap-trapper-selected cDNAs to prepare full-length cDNA libraries for rapid discovery of new genes.</title>
        <authorList>
            <person name="Carninci P."/>
            <person name="Shibata Y."/>
            <person name="Hayatsu N."/>
            <person name="Sugahara Y."/>
            <person name="Shibata K."/>
            <person name="Itoh M."/>
            <person name="Konno H."/>
            <person name="Okazaki Y."/>
            <person name="Muramatsu M."/>
            <person name="Hayashizaki Y."/>
        </authorList>
    </citation>
    <scope>NUCLEOTIDE SEQUENCE</scope>
    <source>
        <strain evidence="2">C57BL/6J</strain>
        <tissue evidence="2">Stomach</tissue>
    </source>
</reference>
<evidence type="ECO:0000256" key="1">
    <source>
        <dbReference type="SAM" id="MobiDB-lite"/>
    </source>
</evidence>
<reference evidence="2" key="3">
    <citation type="journal article" date="2000" name="Genome Res.">
        <title>RIKEN integrated sequence analysis (RISA) system--384-format sequencing pipeline with 384 multicapillary sequencer.</title>
        <authorList>
            <person name="Shibata K."/>
            <person name="Itoh M."/>
            <person name="Aizawa K."/>
            <person name="Nagaoka S."/>
            <person name="Sasaki N."/>
            <person name="Carninci P."/>
            <person name="Konno H."/>
            <person name="Akiyama J."/>
            <person name="Nishi K."/>
            <person name="Kitsunai T."/>
            <person name="Tashiro H."/>
            <person name="Itoh M."/>
            <person name="Sumi N."/>
            <person name="Ishii Y."/>
            <person name="Nakamura S."/>
            <person name="Hazama M."/>
            <person name="Nishine T."/>
            <person name="Harada A."/>
            <person name="Yamamoto R."/>
            <person name="Matsumoto H."/>
            <person name="Sakaguchi S."/>
            <person name="Ikegami T."/>
            <person name="Kashiwagi K."/>
            <person name="Fujiwake S."/>
            <person name="Inoue K."/>
            <person name="Togawa Y."/>
            <person name="Izawa M."/>
            <person name="Ohara E."/>
            <person name="Watahiki M."/>
            <person name="Yoneda Y."/>
            <person name="Ishikawa T."/>
            <person name="Ozawa K."/>
            <person name="Tanaka T."/>
            <person name="Matsuura S."/>
            <person name="Kawai J."/>
            <person name="Okazaki Y."/>
            <person name="Muramatsu M."/>
            <person name="Inoue Y."/>
            <person name="Kira A."/>
            <person name="Hayashizaki Y."/>
        </authorList>
    </citation>
    <scope>NUCLEOTIDE SEQUENCE</scope>
    <source>
        <strain evidence="2">C57BL/6J</strain>
        <tissue evidence="2">Stomach</tissue>
    </source>
</reference>
<feature type="region of interest" description="Disordered" evidence="1">
    <location>
        <begin position="79"/>
        <end position="101"/>
    </location>
</feature>
<reference evidence="2" key="8">
    <citation type="journal article" date="2005" name="Science">
        <title>Antisense Transcription in the Mammalian Transcriptome.</title>
        <authorList>
            <consortium name="RIKEN Genome Exploration Research Group and Genome Science Group (Genome Network Project Core Group) and the FANTOM Consortium"/>
        </authorList>
    </citation>
    <scope>NUCLEOTIDE SEQUENCE</scope>
    <source>
        <strain evidence="2">C57BL/6J</strain>
        <tissue evidence="2">Stomach</tissue>
    </source>
</reference>
<gene>
    <name evidence="3" type="primary">Rgs11</name>
</gene>
<reference evidence="2" key="1">
    <citation type="journal article" date="1999" name="Methods Enzymol.">
        <title>High-efficiency full-length cDNA cloning.</title>
        <authorList>
            <person name="Carninci P."/>
            <person name="Hayashizaki Y."/>
        </authorList>
    </citation>
    <scope>NUCLEOTIDE SEQUENCE</scope>
    <source>
        <strain evidence="2">C57BL/6J</strain>
        <tissue evidence="2">Stomach</tissue>
    </source>
</reference>
<accession>Q9CTZ3</accession>
<sequence>NPPQAKPSGFLGDDVCRCHVIAVRGVSSTCRLISSLERRQHTAVLTTGLPVLIGQVFVKLAALASSLPVQVVQCHQHCHPHPRGRNKDGASCHAAPNRAAL</sequence>
<proteinExistence type="evidence at transcript level"/>
<reference evidence="2" key="5">
    <citation type="journal article" date="2001" name="Nature">
        <title>Functional annotation of a full-length mouse cDNA collection.</title>
        <authorList>
            <consortium name="The RIKEN Genome Exploration Research Group Phase II Team and the FANTOM Consortium"/>
        </authorList>
    </citation>
    <scope>NUCLEOTIDE SEQUENCE</scope>
    <source>
        <strain evidence="2">C57BL/6J</strain>
        <tissue evidence="2">Stomach</tissue>
    </source>
</reference>